<keyword evidence="1" id="KW-0812">Transmembrane</keyword>
<dbReference type="GO" id="GO:0005886">
    <property type="term" value="C:plasma membrane"/>
    <property type="evidence" value="ECO:0007669"/>
    <property type="project" value="TreeGrafter"/>
</dbReference>
<sequence>MKGKLPKKSINVTLAFAWIGVISHAWMLSHALTIGSGAINIGAANAFSLTILAMLMIMLPNARKHPDLTIVAMVLAIISLVVSESYHSQLTLSGARPILSLHIILSIIAYAVLMVVGIQAAIIVLRHSYLKNPTGYFFSHLPPLMSMEKWLFQLMAIGAVLLSLSLLTALPFSDLWFDRQFIHRSILSIVSLVLFVTLLALHHFRGLRGKPAAKCALIAFIVLLVGVSGSRMVQELLLNRT</sequence>
<accession>A0AB35BZ14</accession>
<keyword evidence="1" id="KW-0472">Membrane</keyword>
<dbReference type="PANTHER" id="PTHR38034:SF1">
    <property type="entry name" value="INNER MEMBRANE PROTEIN YPJD"/>
    <property type="match status" value="1"/>
</dbReference>
<feature type="transmembrane region" description="Helical" evidence="1">
    <location>
        <begin position="181"/>
        <end position="201"/>
    </location>
</feature>
<feature type="domain" description="Cytochrome c assembly protein" evidence="2">
    <location>
        <begin position="24"/>
        <end position="237"/>
    </location>
</feature>
<feature type="transmembrane region" description="Helical" evidence="1">
    <location>
        <begin position="213"/>
        <end position="233"/>
    </location>
</feature>
<feature type="transmembrane region" description="Helical" evidence="1">
    <location>
        <begin position="103"/>
        <end position="129"/>
    </location>
</feature>
<name>A0AB35BZ14_9GAMM</name>
<dbReference type="InterPro" id="IPR052372">
    <property type="entry name" value="YpjD/HemX"/>
</dbReference>
<evidence type="ECO:0000313" key="4">
    <source>
        <dbReference type="Proteomes" id="UP000680020"/>
    </source>
</evidence>
<dbReference type="GO" id="GO:0020037">
    <property type="term" value="F:heme binding"/>
    <property type="evidence" value="ECO:0007669"/>
    <property type="project" value="InterPro"/>
</dbReference>
<dbReference type="Proteomes" id="UP000680020">
    <property type="component" value="Unassembled WGS sequence"/>
</dbReference>
<keyword evidence="1" id="KW-1133">Transmembrane helix</keyword>
<feature type="transmembrane region" description="Helical" evidence="1">
    <location>
        <begin position="38"/>
        <end position="59"/>
    </location>
</feature>
<dbReference type="EMBL" id="JAGIBU010000008">
    <property type="protein sequence ID" value="MBS7825193.1"/>
    <property type="molecule type" value="Genomic_DNA"/>
</dbReference>
<reference evidence="3" key="1">
    <citation type="submission" date="2021-03" db="EMBL/GenBank/DDBJ databases">
        <title>Identification and antibiotic profiling of Wohlfahrtiimonas chitiniclastica, an underestimated human pathogen.</title>
        <authorList>
            <person name="Kopf A."/>
            <person name="Bunk B."/>
            <person name="Coldewey S."/>
            <person name="Gunzer F."/>
            <person name="Riedel T."/>
            <person name="Schroettner P."/>
        </authorList>
    </citation>
    <scope>NUCLEOTIDE SEQUENCE</scope>
    <source>
        <strain evidence="3">DSM 100917</strain>
    </source>
</reference>
<dbReference type="PANTHER" id="PTHR38034">
    <property type="entry name" value="INNER MEMBRANE PROTEIN YPJD"/>
    <property type="match status" value="1"/>
</dbReference>
<protein>
    <submittedName>
        <fullName evidence="3">Cytochrome c biogenesis protein CcsA</fullName>
    </submittedName>
</protein>
<dbReference type="Pfam" id="PF01578">
    <property type="entry name" value="Cytochrom_C_asm"/>
    <property type="match status" value="1"/>
</dbReference>
<organism evidence="3 4">
    <name type="scientific">Wohlfahrtiimonas chitiniclastica</name>
    <dbReference type="NCBI Taxonomy" id="400946"/>
    <lineage>
        <taxon>Bacteria</taxon>
        <taxon>Pseudomonadati</taxon>
        <taxon>Pseudomonadota</taxon>
        <taxon>Gammaproteobacteria</taxon>
        <taxon>Cardiobacteriales</taxon>
        <taxon>Ignatzschineriaceae</taxon>
        <taxon>Wohlfahrtiimonas</taxon>
    </lineage>
</organism>
<evidence type="ECO:0000313" key="3">
    <source>
        <dbReference type="EMBL" id="MBS7825193.1"/>
    </source>
</evidence>
<dbReference type="GO" id="GO:0017004">
    <property type="term" value="P:cytochrome complex assembly"/>
    <property type="evidence" value="ECO:0007669"/>
    <property type="project" value="InterPro"/>
</dbReference>
<proteinExistence type="predicted"/>
<feature type="transmembrane region" description="Helical" evidence="1">
    <location>
        <begin position="150"/>
        <end position="169"/>
    </location>
</feature>
<comment type="caution">
    <text evidence="3">The sequence shown here is derived from an EMBL/GenBank/DDBJ whole genome shotgun (WGS) entry which is preliminary data.</text>
</comment>
<dbReference type="InterPro" id="IPR002541">
    <property type="entry name" value="Cyt_c_assembly"/>
</dbReference>
<feature type="transmembrane region" description="Helical" evidence="1">
    <location>
        <begin position="12"/>
        <end position="32"/>
    </location>
</feature>
<dbReference type="AlphaFoldDB" id="A0AB35BZ14"/>
<evidence type="ECO:0000259" key="2">
    <source>
        <dbReference type="Pfam" id="PF01578"/>
    </source>
</evidence>
<gene>
    <name evidence="3" type="primary">ccsA</name>
    <name evidence="3" type="ORF">J7561_08255</name>
</gene>
<feature type="transmembrane region" description="Helical" evidence="1">
    <location>
        <begin position="66"/>
        <end position="83"/>
    </location>
</feature>
<evidence type="ECO:0000256" key="1">
    <source>
        <dbReference type="SAM" id="Phobius"/>
    </source>
</evidence>